<feature type="compositionally biased region" description="Basic and acidic residues" evidence="1">
    <location>
        <begin position="449"/>
        <end position="463"/>
    </location>
</feature>
<dbReference type="Pfam" id="PF00627">
    <property type="entry name" value="UBA"/>
    <property type="match status" value="1"/>
</dbReference>
<dbReference type="SMART" id="SM00165">
    <property type="entry name" value="UBA"/>
    <property type="match status" value="1"/>
</dbReference>
<proteinExistence type="predicted"/>
<evidence type="ECO:0000313" key="4">
    <source>
        <dbReference type="EMBL" id="KAL1507601.1"/>
    </source>
</evidence>
<evidence type="ECO:0000313" key="5">
    <source>
        <dbReference type="Proteomes" id="UP001515480"/>
    </source>
</evidence>
<dbReference type="PANTHER" id="PTHR23030:SF30">
    <property type="entry name" value="TYROSINE-PROTEIN PHOSPHATASE NON-RECEPTOR TYPE 23"/>
    <property type="match status" value="1"/>
</dbReference>
<dbReference type="InterPro" id="IPR009060">
    <property type="entry name" value="UBA-like_sf"/>
</dbReference>
<sequence length="571" mass="59894">MEALQLPLRSAEACDLREQLMKVLTTAFGESVAARCREDVEAMHELRGKVKGGIPSAAEAPDIQKSLLSYYAMLSALQPLAGAEIRDQKRPTFAWKSAFANDKAKLADLRWEVSCVRYNLAATLCARASFAPHGGGDEIKLAARHLSLAAGVLDAALGAPPADAPPSELSDGSLKAVRQLLLAQAQACFCEKAARDGMRATTRAALCVGAARAFEAAGEAMGRAECKRLLAWGRAEAEAGRWRYEASARWIASQEAFERAEAGAAGQYGAAIAHLQRAADAASQAVRACKDSGGEPVRELHARVSAELARLSGLNEKVYYEAVPPCEQLPYPEAKLMAKPAEQPLEALLAEASGSIGGEFWAALIDAPRRTSSDPAPLAKVKSGKVGEWLKEVIAPKDGGKQAEGKSSKGRRAEKNARDSGEEAEDSDLAAALEASLREMSGSPSAKPSAKEGEKAAGERTDRNAVAVAPPPPPFESAEPPLSSFLPLLSRAPPPPAATAAASRHDAPPPPPPPEDPPPPSFDEAIAAPTVAMQEAAVAQLGAMGFGRDAALNALRRSNYDVAAATNFLLG</sequence>
<dbReference type="PANTHER" id="PTHR23030">
    <property type="entry name" value="PCD6 INTERACTING PROTEIN-RELATED"/>
    <property type="match status" value="1"/>
</dbReference>
<evidence type="ECO:0008006" key="6">
    <source>
        <dbReference type="Google" id="ProtNLM"/>
    </source>
</evidence>
<dbReference type="SUPFAM" id="SSF46934">
    <property type="entry name" value="UBA-like"/>
    <property type="match status" value="1"/>
</dbReference>
<feature type="compositionally biased region" description="Basic and acidic residues" evidence="1">
    <location>
        <begin position="392"/>
        <end position="421"/>
    </location>
</feature>
<feature type="domain" description="BRO1" evidence="3">
    <location>
        <begin position="2"/>
        <end position="488"/>
    </location>
</feature>
<feature type="region of interest" description="Disordered" evidence="1">
    <location>
        <begin position="392"/>
        <end position="525"/>
    </location>
</feature>
<feature type="domain" description="UBA" evidence="2">
    <location>
        <begin position="532"/>
        <end position="571"/>
    </location>
</feature>
<feature type="compositionally biased region" description="Low complexity" evidence="1">
    <location>
        <begin position="429"/>
        <end position="439"/>
    </location>
</feature>
<dbReference type="GO" id="GO:0005768">
    <property type="term" value="C:endosome"/>
    <property type="evidence" value="ECO:0007669"/>
    <property type="project" value="TreeGrafter"/>
</dbReference>
<accession>A0AB34ITW4</accession>
<evidence type="ECO:0000256" key="1">
    <source>
        <dbReference type="SAM" id="MobiDB-lite"/>
    </source>
</evidence>
<dbReference type="AlphaFoldDB" id="A0AB34ITW4"/>
<dbReference type="Gene3D" id="1.10.8.10">
    <property type="entry name" value="DNA helicase RuvA subunit, C-terminal domain"/>
    <property type="match status" value="1"/>
</dbReference>
<dbReference type="Gene3D" id="1.25.40.280">
    <property type="entry name" value="alix/aip1 like domains"/>
    <property type="match status" value="1"/>
</dbReference>
<evidence type="ECO:0000259" key="3">
    <source>
        <dbReference type="PROSITE" id="PS51180"/>
    </source>
</evidence>
<name>A0AB34ITW4_PRYPA</name>
<feature type="compositionally biased region" description="Low complexity" evidence="1">
    <location>
        <begin position="476"/>
        <end position="491"/>
    </location>
</feature>
<dbReference type="SMART" id="SM01041">
    <property type="entry name" value="BRO1"/>
    <property type="match status" value="1"/>
</dbReference>
<keyword evidence="5" id="KW-1185">Reference proteome</keyword>
<protein>
    <recommendedName>
        <fullName evidence="6">BRO1 domain-containing protein</fullName>
    </recommendedName>
</protein>
<dbReference type="Pfam" id="PF03097">
    <property type="entry name" value="BRO1"/>
    <property type="match status" value="1"/>
</dbReference>
<dbReference type="InterPro" id="IPR015940">
    <property type="entry name" value="UBA"/>
</dbReference>
<dbReference type="PROSITE" id="PS51180">
    <property type="entry name" value="BRO1"/>
    <property type="match status" value="1"/>
</dbReference>
<evidence type="ECO:0000259" key="2">
    <source>
        <dbReference type="PROSITE" id="PS50030"/>
    </source>
</evidence>
<reference evidence="4 5" key="1">
    <citation type="journal article" date="2024" name="Science">
        <title>Giant polyketide synthase enzymes in the biosynthesis of giant marine polyether toxins.</title>
        <authorList>
            <person name="Fallon T.R."/>
            <person name="Shende V.V."/>
            <person name="Wierzbicki I.H."/>
            <person name="Pendleton A.L."/>
            <person name="Watervoot N.F."/>
            <person name="Auber R.P."/>
            <person name="Gonzalez D.J."/>
            <person name="Wisecaver J.H."/>
            <person name="Moore B.S."/>
        </authorList>
    </citation>
    <scope>NUCLEOTIDE SEQUENCE [LARGE SCALE GENOMIC DNA]</scope>
    <source>
        <strain evidence="4 5">12B1</strain>
    </source>
</reference>
<dbReference type="GO" id="GO:0043328">
    <property type="term" value="P:protein transport to vacuole involved in ubiquitin-dependent protein catabolic process via the multivesicular body sorting pathway"/>
    <property type="evidence" value="ECO:0007669"/>
    <property type="project" value="TreeGrafter"/>
</dbReference>
<dbReference type="PROSITE" id="PS50030">
    <property type="entry name" value="UBA"/>
    <property type="match status" value="1"/>
</dbReference>
<dbReference type="InterPro" id="IPR004328">
    <property type="entry name" value="BRO1_dom"/>
</dbReference>
<gene>
    <name evidence="4" type="ORF">AB1Y20_007220</name>
</gene>
<dbReference type="EMBL" id="JBGBPQ010000017">
    <property type="protein sequence ID" value="KAL1507601.1"/>
    <property type="molecule type" value="Genomic_DNA"/>
</dbReference>
<feature type="compositionally biased region" description="Pro residues" evidence="1">
    <location>
        <begin position="508"/>
        <end position="521"/>
    </location>
</feature>
<comment type="caution">
    <text evidence="4">The sequence shown here is derived from an EMBL/GenBank/DDBJ whole genome shotgun (WGS) entry which is preliminary data.</text>
</comment>
<dbReference type="InterPro" id="IPR038499">
    <property type="entry name" value="BRO1_sf"/>
</dbReference>
<dbReference type="Proteomes" id="UP001515480">
    <property type="component" value="Unassembled WGS sequence"/>
</dbReference>
<organism evidence="4 5">
    <name type="scientific">Prymnesium parvum</name>
    <name type="common">Toxic golden alga</name>
    <dbReference type="NCBI Taxonomy" id="97485"/>
    <lineage>
        <taxon>Eukaryota</taxon>
        <taxon>Haptista</taxon>
        <taxon>Haptophyta</taxon>
        <taxon>Prymnesiophyceae</taxon>
        <taxon>Prymnesiales</taxon>
        <taxon>Prymnesiaceae</taxon>
        <taxon>Prymnesium</taxon>
    </lineage>
</organism>